<name>A0A1L8SN23_9ENTE</name>
<keyword evidence="2" id="KW-1185">Reference proteome</keyword>
<comment type="caution">
    <text evidence="1">The sequence shown here is derived from an EMBL/GenBank/DDBJ whole genome shotgun (WGS) entry which is preliminary data.</text>
</comment>
<sequence>MSFEAYRDDEGYLTVIEKKRLPSGMTVQIEFEMSDLSNVCVANVFLNVYKKRKQISSNTLHQTGKDGVDPFIWALKKIRDFEAYASEYLTNPLPAYIQVCWDDNRRGRIYKRFLLREGFELKDFGEGTMLYKQIKLAD</sequence>
<dbReference type="Proteomes" id="UP000183700">
    <property type="component" value="Unassembled WGS sequence"/>
</dbReference>
<reference evidence="1 2" key="1">
    <citation type="submission" date="2014-12" db="EMBL/GenBank/DDBJ databases">
        <title>Draft genome sequences of 29 type strains of Enterococci.</title>
        <authorList>
            <person name="Zhong Z."/>
            <person name="Sun Z."/>
            <person name="Liu W."/>
            <person name="Zhang W."/>
            <person name="Zhang H."/>
        </authorList>
    </citation>
    <scope>NUCLEOTIDE SEQUENCE [LARGE SCALE GENOMIC DNA]</scope>
    <source>
        <strain evidence="1 2">DSM 22802</strain>
    </source>
</reference>
<evidence type="ECO:0000313" key="2">
    <source>
        <dbReference type="Proteomes" id="UP000183700"/>
    </source>
</evidence>
<dbReference type="STRING" id="319970.RV00_GL001035"/>
<protein>
    <submittedName>
        <fullName evidence="1">Uncharacterized protein</fullName>
    </submittedName>
</protein>
<dbReference type="AlphaFoldDB" id="A0A1L8SN23"/>
<gene>
    <name evidence="1" type="ORF">RV00_GL001035</name>
</gene>
<dbReference type="OrthoDB" id="9840786at2"/>
<dbReference type="EMBL" id="JXKM01000019">
    <property type="protein sequence ID" value="OJG33479.1"/>
    <property type="molecule type" value="Genomic_DNA"/>
</dbReference>
<organism evidence="1 2">
    <name type="scientific">Enterococcus devriesei</name>
    <dbReference type="NCBI Taxonomy" id="319970"/>
    <lineage>
        <taxon>Bacteria</taxon>
        <taxon>Bacillati</taxon>
        <taxon>Bacillota</taxon>
        <taxon>Bacilli</taxon>
        <taxon>Lactobacillales</taxon>
        <taxon>Enterococcaceae</taxon>
        <taxon>Enterococcus</taxon>
    </lineage>
</organism>
<evidence type="ECO:0000313" key="1">
    <source>
        <dbReference type="EMBL" id="OJG33479.1"/>
    </source>
</evidence>
<accession>A0A1L8SN23</accession>
<dbReference type="RefSeq" id="WP_071863383.1">
    <property type="nucleotide sequence ID" value="NZ_JBHLVS010000011.1"/>
</dbReference>
<proteinExistence type="predicted"/>